<evidence type="ECO:0000259" key="2">
    <source>
        <dbReference type="Pfam" id="PF11141"/>
    </source>
</evidence>
<proteinExistence type="predicted"/>
<protein>
    <recommendedName>
        <fullName evidence="2">DUF2914 domain-containing protein</fullName>
    </recommendedName>
</protein>
<dbReference type="InterPro" id="IPR022606">
    <property type="entry name" value="DUF2914"/>
</dbReference>
<evidence type="ECO:0000313" key="3">
    <source>
        <dbReference type="EMBL" id="OGG68713.1"/>
    </source>
</evidence>
<dbReference type="Pfam" id="PF11141">
    <property type="entry name" value="DUF2914"/>
    <property type="match status" value="1"/>
</dbReference>
<feature type="domain" description="DUF2914" evidence="2">
    <location>
        <begin position="285"/>
        <end position="352"/>
    </location>
</feature>
<reference evidence="3 4" key="1">
    <citation type="journal article" date="2016" name="Nat. Commun.">
        <title>Thousands of microbial genomes shed light on interconnected biogeochemical processes in an aquifer system.</title>
        <authorList>
            <person name="Anantharaman K."/>
            <person name="Brown C.T."/>
            <person name="Hug L.A."/>
            <person name="Sharon I."/>
            <person name="Castelle C.J."/>
            <person name="Probst A.J."/>
            <person name="Thomas B.C."/>
            <person name="Singh A."/>
            <person name="Wilkins M.J."/>
            <person name="Karaoz U."/>
            <person name="Brodie E.L."/>
            <person name="Williams K.H."/>
            <person name="Hubbard S.S."/>
            <person name="Banfield J.F."/>
        </authorList>
    </citation>
    <scope>NUCLEOTIDE SEQUENCE [LARGE SCALE GENOMIC DNA]</scope>
</reference>
<feature type="transmembrane region" description="Helical" evidence="1">
    <location>
        <begin position="106"/>
        <end position="124"/>
    </location>
</feature>
<feature type="transmembrane region" description="Helical" evidence="1">
    <location>
        <begin position="20"/>
        <end position="38"/>
    </location>
</feature>
<gene>
    <name evidence="3" type="ORF">A3C20_02210</name>
</gene>
<evidence type="ECO:0000256" key="1">
    <source>
        <dbReference type="SAM" id="Phobius"/>
    </source>
</evidence>
<dbReference type="EMBL" id="MFLL01000029">
    <property type="protein sequence ID" value="OGG68713.1"/>
    <property type="molecule type" value="Genomic_DNA"/>
</dbReference>
<organism evidence="3 4">
    <name type="scientific">Candidatus Kaiserbacteria bacterium RIFCSPHIGHO2_02_FULL_55_25</name>
    <dbReference type="NCBI Taxonomy" id="1798498"/>
    <lineage>
        <taxon>Bacteria</taxon>
        <taxon>Candidatus Kaiseribacteriota</taxon>
    </lineage>
</organism>
<feature type="transmembrane region" description="Helical" evidence="1">
    <location>
        <begin position="165"/>
        <end position="188"/>
    </location>
</feature>
<dbReference type="Proteomes" id="UP000176914">
    <property type="component" value="Unassembled WGS sequence"/>
</dbReference>
<evidence type="ECO:0000313" key="4">
    <source>
        <dbReference type="Proteomes" id="UP000176914"/>
    </source>
</evidence>
<accession>A0A1F6E4V4</accession>
<feature type="transmembrane region" description="Helical" evidence="1">
    <location>
        <begin position="44"/>
        <end position="64"/>
    </location>
</feature>
<dbReference type="AlphaFoldDB" id="A0A1F6E4V4"/>
<sequence length="366" mass="41712">MARRYLPRNVQELVHWYERYISPLSLVAGFLADNYILLRRVDLWQTNVLFFSYLTIAAVGIFLINLIEAGRIRWRWMVAVAPLIPVVVQFSFGGLFSGYLSLYSRSAGFAASWVFVLAVAALLIGNERFTRLYVRFAFQMSLYFFVLFSFFIFFLPVVFSAIGPAMFIVSGFASLAVLAFFMRFMWLFIPEVVSRERTRVARSVAVIFVVFNVLYFLNFIPPLPLALKEAGVYHAVTKVGTEYHLSAEQQSWFVELFSFNTVFHASVGQSAYVYTAVFAPSGLSATVYHEWQQYDATLNAWMTVTTQSFPINGGRDGGYRGYSVKSNLMPGKWRVNVKTQYGQLIGRVNFTVDDSAQTKLLIDVVR</sequence>
<keyword evidence="1" id="KW-1133">Transmembrane helix</keyword>
<comment type="caution">
    <text evidence="3">The sequence shown here is derived from an EMBL/GenBank/DDBJ whole genome shotgun (WGS) entry which is preliminary data.</text>
</comment>
<name>A0A1F6E4V4_9BACT</name>
<keyword evidence="1" id="KW-0472">Membrane</keyword>
<feature type="transmembrane region" description="Helical" evidence="1">
    <location>
        <begin position="200"/>
        <end position="220"/>
    </location>
</feature>
<feature type="transmembrane region" description="Helical" evidence="1">
    <location>
        <begin position="136"/>
        <end position="159"/>
    </location>
</feature>
<keyword evidence="1" id="KW-0812">Transmembrane</keyword>
<feature type="transmembrane region" description="Helical" evidence="1">
    <location>
        <begin position="76"/>
        <end position="100"/>
    </location>
</feature>